<protein>
    <submittedName>
        <fullName evidence="4">CoA transferase</fullName>
        <ecNumber evidence="4">2.8.3.-</ecNumber>
    </submittedName>
    <submittedName>
        <fullName evidence="3">L-carnitine dehydratase/bile acid-inducible protein F</fullName>
    </submittedName>
</protein>
<dbReference type="GO" id="GO:0008410">
    <property type="term" value="F:CoA-transferase activity"/>
    <property type="evidence" value="ECO:0007669"/>
    <property type="project" value="TreeGrafter"/>
</dbReference>
<dbReference type="AlphaFoldDB" id="A0A1Q5T6A5"/>
<dbReference type="InterPro" id="IPR023606">
    <property type="entry name" value="CoA-Trfase_III_dom_1_sf"/>
</dbReference>
<evidence type="ECO:0000313" key="6">
    <source>
        <dbReference type="Proteomes" id="UP001223761"/>
    </source>
</evidence>
<evidence type="ECO:0000256" key="2">
    <source>
        <dbReference type="SAM" id="MobiDB-lite"/>
    </source>
</evidence>
<dbReference type="SUPFAM" id="SSF89796">
    <property type="entry name" value="CoA-transferase family III (CaiB/BaiF)"/>
    <property type="match status" value="1"/>
</dbReference>
<keyword evidence="6" id="KW-1185">Reference proteome</keyword>
<evidence type="ECO:0000313" key="5">
    <source>
        <dbReference type="Proteomes" id="UP000186030"/>
    </source>
</evidence>
<dbReference type="EMBL" id="CP133076">
    <property type="protein sequence ID" value="WMJ15795.1"/>
    <property type="molecule type" value="Genomic_DNA"/>
</dbReference>
<dbReference type="PANTHER" id="PTHR48207:SF3">
    <property type="entry name" value="SUCCINATE--HYDROXYMETHYLGLUTARATE COA-TRANSFERASE"/>
    <property type="match status" value="1"/>
</dbReference>
<feature type="region of interest" description="Disordered" evidence="2">
    <location>
        <begin position="363"/>
        <end position="394"/>
    </location>
</feature>
<accession>A0A1Q5T6A5</accession>
<reference evidence="3" key="3">
    <citation type="journal article" date="2019" name="Int. J. Syst. Evol. Microbiol.">
        <title>Geobacillus proteiniphilus sp. nov., a thermophilic bacterium isolated from a high-temperature heavy oil reservoir in China.</title>
        <authorList>
            <person name="Semenova E.M."/>
            <person name="Sokolova D.S."/>
            <person name="Grouzdev D.S."/>
            <person name="Poltaraus A.B."/>
            <person name="Vinokurova N.G."/>
            <person name="Tourova T.P."/>
            <person name="Nazina T.N."/>
        </authorList>
    </citation>
    <scope>NUCLEOTIDE SEQUENCE</scope>
    <source>
        <strain evidence="3">1017</strain>
    </source>
</reference>
<evidence type="ECO:0000313" key="3">
    <source>
        <dbReference type="EMBL" id="OKO95777.1"/>
    </source>
</evidence>
<keyword evidence="1 4" id="KW-0808">Transferase</keyword>
<reference evidence="4 6" key="4">
    <citation type="submission" date="2023-08" db="EMBL/GenBank/DDBJ databases">
        <title>Genome sequencing of the thermostable Gram positive bacteria Geobacillus proteiniphilus strain T-6.</title>
        <authorList>
            <person name="Shulami S."/>
            <person name="Shoham Y."/>
        </authorList>
    </citation>
    <scope>NUCLEOTIDE SEQUENCE [LARGE SCALE GENOMIC DNA]</scope>
    <source>
        <strain evidence="4 6">T-6</strain>
    </source>
</reference>
<gene>
    <name evidence="3" type="ORF">BRO54_0767</name>
    <name evidence="4" type="ORF">RA955_13845</name>
</gene>
<dbReference type="EMBL" id="MQMG01000006">
    <property type="protein sequence ID" value="OKO95777.1"/>
    <property type="molecule type" value="Genomic_DNA"/>
</dbReference>
<evidence type="ECO:0000313" key="4">
    <source>
        <dbReference type="EMBL" id="WMJ15795.1"/>
    </source>
</evidence>
<name>A0A1Q5T6A5_9BACL</name>
<dbReference type="RefSeq" id="WP_033024720.1">
    <property type="nucleotide sequence ID" value="NZ_CP133076.1"/>
</dbReference>
<dbReference type="InterPro" id="IPR003673">
    <property type="entry name" value="CoA-Trfase_fam_III"/>
</dbReference>
<evidence type="ECO:0000256" key="1">
    <source>
        <dbReference type="ARBA" id="ARBA00022679"/>
    </source>
</evidence>
<dbReference type="Proteomes" id="UP001223761">
    <property type="component" value="Chromosome"/>
</dbReference>
<dbReference type="EC" id="2.8.3.-" evidence="4"/>
<dbReference type="Gene3D" id="3.30.1540.10">
    <property type="entry name" value="formyl-coa transferase, domain 3"/>
    <property type="match status" value="1"/>
</dbReference>
<dbReference type="Pfam" id="PF02515">
    <property type="entry name" value="CoA_transf_3"/>
    <property type="match status" value="1"/>
</dbReference>
<dbReference type="Proteomes" id="UP000186030">
    <property type="component" value="Unassembled WGS sequence"/>
</dbReference>
<reference evidence="5" key="2">
    <citation type="submission" date="2017-01" db="EMBL/GenBank/DDBJ databases">
        <title>Genome sequencing and annotation of Geobacillus sp. 1017, a Hydrocarbon-Oxidizing Thermophilic Bacterium Isolated from a Heavy Oil Reservoir (China).</title>
        <authorList>
            <person name="Kadnikov V.V."/>
            <person name="Mardanov A.V."/>
            <person name="Poltaraus A.B."/>
            <person name="Sokolova D.S."/>
            <person name="Semenova E.M."/>
            <person name="Ravin N.V."/>
            <person name="Tourova T.P."/>
            <person name="Nazina T.N."/>
        </authorList>
    </citation>
    <scope>NUCLEOTIDE SEQUENCE [LARGE SCALE GENOMIC DNA]</scope>
    <source>
        <strain evidence="5">1017</strain>
    </source>
</reference>
<reference evidence="3 5" key="1">
    <citation type="submission" date="2016-11" db="EMBL/GenBank/DDBJ databases">
        <authorList>
            <person name="Kadnikov V."/>
            <person name="Nazina T."/>
        </authorList>
    </citation>
    <scope>NUCLEOTIDE SEQUENCE [LARGE SCALE GENOMIC DNA]</scope>
    <source>
        <strain evidence="3 5">1017</strain>
    </source>
</reference>
<dbReference type="PANTHER" id="PTHR48207">
    <property type="entry name" value="SUCCINATE--HYDROXYMETHYLGLUTARATE COA-TRANSFERASE"/>
    <property type="match status" value="1"/>
</dbReference>
<dbReference type="Gene3D" id="3.40.50.10540">
    <property type="entry name" value="Crotonobetainyl-coa:carnitine coa-transferase, domain 1"/>
    <property type="match status" value="1"/>
</dbReference>
<proteinExistence type="predicted"/>
<organism evidence="3 5">
    <name type="scientific">Geobacillus proteiniphilus</name>
    <dbReference type="NCBI Taxonomy" id="860353"/>
    <lineage>
        <taxon>Bacteria</taxon>
        <taxon>Bacillati</taxon>
        <taxon>Bacillota</taxon>
        <taxon>Bacilli</taxon>
        <taxon>Bacillales</taxon>
        <taxon>Anoxybacillaceae</taxon>
        <taxon>Geobacillus</taxon>
    </lineage>
</organism>
<dbReference type="InterPro" id="IPR044855">
    <property type="entry name" value="CoA-Trfase_III_dom3_sf"/>
</dbReference>
<dbReference type="InterPro" id="IPR050483">
    <property type="entry name" value="CoA-transferase_III_domain"/>
</dbReference>
<sequence>MPGALDGVRVLDLSRVLAGPYATMILGDLGADVIKIEAPGGSDDTRFWGPPFQNGMSAYYTAVNRNKRSMTVNLKSEEGRETIRRLAETADVLIHNFKTGTMDQWGLGYEALSLLNPRLIYCSITGFGETGPLAPLAGYDYIIQAMSGWMSINGTVDTGPLKVGVAVTDVFTGLYAAIAIEAALLAREKTGRGQKIDLALFDCAVSALVNVAANYLLSGDVPKPLGNEHPNIVPYSTYMASDGPIVIAVGNDRQFQALCTLLSDRSIGSDPRFQTNPGRVAHRDELNQRLNEEIKRRTRAEWQRLLAEKGIPCGPVQTLDELFRHPQTAAREMTVTVHHPIVGPLKLVASPLKLSDTPVSYRLPPPLAGEHNGEVEAGWQGNPAAENGPHDKSQ</sequence>